<evidence type="ECO:0000313" key="3">
    <source>
        <dbReference type="Proteomes" id="UP001370490"/>
    </source>
</evidence>
<dbReference type="InterPro" id="IPR014710">
    <property type="entry name" value="RmlC-like_jellyroll"/>
</dbReference>
<dbReference type="AlphaFoldDB" id="A0AAN8UYH4"/>
<reference evidence="2 3" key="1">
    <citation type="submission" date="2023-12" db="EMBL/GenBank/DDBJ databases">
        <title>A high-quality genome assembly for Dillenia turbinata (Dilleniales).</title>
        <authorList>
            <person name="Chanderbali A."/>
        </authorList>
    </citation>
    <scope>NUCLEOTIDE SEQUENCE [LARGE SCALE GENOMIC DNA]</scope>
    <source>
        <strain evidence="2">LSX21</strain>
        <tissue evidence="2">Leaf</tissue>
    </source>
</reference>
<proteinExistence type="predicted"/>
<comment type="caution">
    <text evidence="2">The sequence shown here is derived from an EMBL/GenBank/DDBJ whole genome shotgun (WGS) entry which is preliminary data.</text>
</comment>
<organism evidence="2 3">
    <name type="scientific">Dillenia turbinata</name>
    <dbReference type="NCBI Taxonomy" id="194707"/>
    <lineage>
        <taxon>Eukaryota</taxon>
        <taxon>Viridiplantae</taxon>
        <taxon>Streptophyta</taxon>
        <taxon>Embryophyta</taxon>
        <taxon>Tracheophyta</taxon>
        <taxon>Spermatophyta</taxon>
        <taxon>Magnoliopsida</taxon>
        <taxon>eudicotyledons</taxon>
        <taxon>Gunneridae</taxon>
        <taxon>Pentapetalae</taxon>
        <taxon>Dilleniales</taxon>
        <taxon>Dilleniaceae</taxon>
        <taxon>Dillenia</taxon>
    </lineage>
</organism>
<dbReference type="SUPFAM" id="SSF51182">
    <property type="entry name" value="RmlC-like cupins"/>
    <property type="match status" value="1"/>
</dbReference>
<dbReference type="PANTHER" id="PTHR37742:SF1">
    <property type="entry name" value="OS01G0810200 PROTEIN"/>
    <property type="match status" value="1"/>
</dbReference>
<dbReference type="Gene3D" id="2.60.120.10">
    <property type="entry name" value="Jelly Rolls"/>
    <property type="match status" value="1"/>
</dbReference>
<evidence type="ECO:0000313" key="2">
    <source>
        <dbReference type="EMBL" id="KAK6925328.1"/>
    </source>
</evidence>
<dbReference type="Proteomes" id="UP001370490">
    <property type="component" value="Unassembled WGS sequence"/>
</dbReference>
<dbReference type="InterPro" id="IPR011051">
    <property type="entry name" value="RmlC_Cupin_sf"/>
</dbReference>
<dbReference type="GO" id="GO:0005768">
    <property type="term" value="C:endosome"/>
    <property type="evidence" value="ECO:0007669"/>
    <property type="project" value="TreeGrafter"/>
</dbReference>
<feature type="region of interest" description="Disordered" evidence="1">
    <location>
        <begin position="1"/>
        <end position="24"/>
    </location>
</feature>
<evidence type="ECO:0008006" key="4">
    <source>
        <dbReference type="Google" id="ProtNLM"/>
    </source>
</evidence>
<gene>
    <name evidence="2" type="ORF">RJ641_009654</name>
</gene>
<name>A0AAN8UYH4_9MAGN</name>
<protein>
    <recommendedName>
        <fullName evidence="4">Cupin type-1 domain-containing protein</fullName>
    </recommendedName>
</protein>
<dbReference type="GO" id="GO:0005802">
    <property type="term" value="C:trans-Golgi network"/>
    <property type="evidence" value="ECO:0007669"/>
    <property type="project" value="TreeGrafter"/>
</dbReference>
<feature type="compositionally biased region" description="Polar residues" evidence="1">
    <location>
        <begin position="1"/>
        <end position="23"/>
    </location>
</feature>
<accession>A0AAN8UYH4</accession>
<dbReference type="PANTHER" id="PTHR37742">
    <property type="entry name" value="OS01G0810200 PROTEIN"/>
    <property type="match status" value="1"/>
</dbReference>
<evidence type="ECO:0000256" key="1">
    <source>
        <dbReference type="SAM" id="MobiDB-lite"/>
    </source>
</evidence>
<sequence length="231" mass="25712">MANPRRTWSSNTTSQSIENQNPFQSQTQTQSQSILFFLKKPQAFPFLLSFFLLLTWLSLRLQNSSRFSSPPQFHASTHTRDEEDLNANLVRFPSAFPSQITRDKRGWLLDPITLARDASISGGAKSCASIHVGEIRPGGVRGNHRHHDCNETLVIWGADTLFRLENTNVVGKGYAEVRVGAGEVAVAVSPSGTAHALRNVDPVRVTFFIGCQDNIISYSNSSTDFNVWKDF</sequence>
<dbReference type="EMBL" id="JBAMMX010000016">
    <property type="protein sequence ID" value="KAK6925328.1"/>
    <property type="molecule type" value="Genomic_DNA"/>
</dbReference>
<keyword evidence="3" id="KW-1185">Reference proteome</keyword>